<dbReference type="OrthoDB" id="5877502at2759"/>
<dbReference type="Ensembl" id="ENSLLET00000031571.1">
    <property type="protein sequence ID" value="ENSLLEP00000030402.1"/>
    <property type="gene ID" value="ENSLLEG00000019264.1"/>
</dbReference>
<dbReference type="GO" id="GO:0003727">
    <property type="term" value="F:single-stranded RNA binding"/>
    <property type="evidence" value="ECO:0007669"/>
    <property type="project" value="TreeGrafter"/>
</dbReference>
<dbReference type="PANTHER" id="PTHR45762:SF13">
    <property type="entry name" value="U1-TYPE DOMAIN-CONTAINING PROTEIN"/>
    <property type="match status" value="1"/>
</dbReference>
<evidence type="ECO:0000313" key="2">
    <source>
        <dbReference type="Ensembl" id="ENSLLEP00000030402.1"/>
    </source>
</evidence>
<dbReference type="InterPro" id="IPR036236">
    <property type="entry name" value="Znf_C2H2_sf"/>
</dbReference>
<name>A0A8C5PZN4_9ANUR</name>
<evidence type="ECO:0000313" key="3">
    <source>
        <dbReference type="Proteomes" id="UP000694569"/>
    </source>
</evidence>
<dbReference type="GO" id="GO:0003725">
    <property type="term" value="F:double-stranded RNA binding"/>
    <property type="evidence" value="ECO:0007669"/>
    <property type="project" value="TreeGrafter"/>
</dbReference>
<organism evidence="2 3">
    <name type="scientific">Leptobrachium leishanense</name>
    <name type="common">Leishan spiny toad</name>
    <dbReference type="NCBI Taxonomy" id="445787"/>
    <lineage>
        <taxon>Eukaryota</taxon>
        <taxon>Metazoa</taxon>
        <taxon>Chordata</taxon>
        <taxon>Craniata</taxon>
        <taxon>Vertebrata</taxon>
        <taxon>Euteleostomi</taxon>
        <taxon>Amphibia</taxon>
        <taxon>Batrachia</taxon>
        <taxon>Anura</taxon>
        <taxon>Pelobatoidea</taxon>
        <taxon>Megophryidae</taxon>
        <taxon>Leptobrachium</taxon>
    </lineage>
</organism>
<reference evidence="2" key="2">
    <citation type="submission" date="2025-09" db="UniProtKB">
        <authorList>
            <consortium name="Ensembl"/>
        </authorList>
    </citation>
    <scope>IDENTIFICATION</scope>
</reference>
<dbReference type="SUPFAM" id="SSF57667">
    <property type="entry name" value="beta-beta-alpha zinc fingers"/>
    <property type="match status" value="1"/>
</dbReference>
<feature type="compositionally biased region" description="Polar residues" evidence="1">
    <location>
        <begin position="431"/>
        <end position="459"/>
    </location>
</feature>
<protein>
    <recommendedName>
        <fullName evidence="4">C2H2-type domain-containing protein</fullName>
    </recommendedName>
</protein>
<dbReference type="AlphaFoldDB" id="A0A8C5PZN4"/>
<feature type="region of interest" description="Disordered" evidence="1">
    <location>
        <begin position="431"/>
        <end position="509"/>
    </location>
</feature>
<dbReference type="Proteomes" id="UP000694569">
    <property type="component" value="Unplaced"/>
</dbReference>
<proteinExistence type="predicted"/>
<accession>A0A8C5PZN4</accession>
<keyword evidence="3" id="KW-1185">Reference proteome</keyword>
<feature type="region of interest" description="Disordered" evidence="1">
    <location>
        <begin position="263"/>
        <end position="306"/>
    </location>
</feature>
<feature type="compositionally biased region" description="Basic and acidic residues" evidence="1">
    <location>
        <begin position="273"/>
        <end position="298"/>
    </location>
</feature>
<dbReference type="Gene3D" id="3.30.160.60">
    <property type="entry name" value="Classic Zinc Finger"/>
    <property type="match status" value="1"/>
</dbReference>
<evidence type="ECO:0008006" key="4">
    <source>
        <dbReference type="Google" id="ProtNLM"/>
    </source>
</evidence>
<dbReference type="GO" id="GO:0071011">
    <property type="term" value="C:precatalytic spliceosome"/>
    <property type="evidence" value="ECO:0007669"/>
    <property type="project" value="TreeGrafter"/>
</dbReference>
<dbReference type="GeneTree" id="ENSGT01030000234977"/>
<evidence type="ECO:0000256" key="1">
    <source>
        <dbReference type="SAM" id="MobiDB-lite"/>
    </source>
</evidence>
<reference evidence="2" key="1">
    <citation type="submission" date="2025-08" db="UniProtKB">
        <authorList>
            <consortium name="Ensembl"/>
        </authorList>
    </citation>
    <scope>IDENTIFICATION</scope>
</reference>
<sequence length="574" mass="62863">MLPSITMDKLSENDPPESEFWCNLCKVSCVSAGTLHAHFMGMKHKRVEEALKNHGDEASLEQAIKRKVPDATNASEVVDEEQKPAETLEALLNNCQATEPAVGLEHIYEYHPANGGCYIYECRLCNCTVGLSNIFMHIFGSKHRIAYLSKYHPIMGIPSNYHLKKNSKNLKLRNCCEAIEKTFGRKQINILEGDYAPRKSSEGPLPPPSINYRPNGIMQKMDFTTDEFQAFDLPVTPKPARPDRELSFRELKAKYGATMKDLKVGASSASTDTGDKREEQKESKDTNEEGNASDRDVVSMDLSDSDSDELCNKELFDFLENFKILNESDAQFVVKAIEVFGSALIKYKKQEIEQIQMRLSEKGVVKLSGQSAGHSAVSTNKQPGVGPEPKISYSSGPMLYNIPGAKANPVQSNPSTNAQSNTVCVAEPKLSNPSLKTQQGAKTNPVQSKPSTNAQSNTMCVAEPKLSNPSLKTQQDSATKGSLNQQSAPQNVKDPAIPSNEKASGSTAAVGVKSVKPVFPNNATTARFFDSIKNMEVSEVIAKMNRLAATNPAFKGVDVPTLIQHLRETGKLKS</sequence>
<feature type="compositionally biased region" description="Polar residues" evidence="1">
    <location>
        <begin position="467"/>
        <end position="490"/>
    </location>
</feature>
<dbReference type="PANTHER" id="PTHR45762">
    <property type="entry name" value="ZINC FINGER RNA-BINDING PROTEIN"/>
    <property type="match status" value="1"/>
</dbReference>